<dbReference type="Pfam" id="PF13620">
    <property type="entry name" value="CarboxypepD_reg"/>
    <property type="match status" value="1"/>
</dbReference>
<evidence type="ECO:0000313" key="5">
    <source>
        <dbReference type="Proteomes" id="UP001628220"/>
    </source>
</evidence>
<dbReference type="InterPro" id="IPR036942">
    <property type="entry name" value="Beta-barrel_TonB_sf"/>
</dbReference>
<keyword evidence="5" id="KW-1185">Reference proteome</keyword>
<reference evidence="4 5" key="1">
    <citation type="journal article" date="2025" name="Int. J. Syst. Evol. Microbiol.">
        <title>Desulfovibrio falkowii sp. nov., Porphyromonas miyakawae sp. nov., Mediterraneibacter flintii sp. nov. and Owariibacterium komagatae gen. nov., sp. nov., isolated from human faeces.</title>
        <authorList>
            <person name="Hamaguchi T."/>
            <person name="Ohara M."/>
            <person name="Hisatomi A."/>
            <person name="Sekiguchi K."/>
            <person name="Takeda J.I."/>
            <person name="Ueyama J."/>
            <person name="Ito M."/>
            <person name="Nishiwaki H."/>
            <person name="Ogi T."/>
            <person name="Hirayama M."/>
            <person name="Ohkuma M."/>
            <person name="Sakamoto M."/>
            <person name="Ohno K."/>
        </authorList>
    </citation>
    <scope>NUCLEOTIDE SEQUENCE [LARGE SCALE GENOMIC DNA]</scope>
    <source>
        <strain evidence="4 5">13CB11C</strain>
    </source>
</reference>
<keyword evidence="2" id="KW-0472">Membrane</keyword>
<accession>A0ABQ0E2V0</accession>
<dbReference type="Gene3D" id="2.60.40.1120">
    <property type="entry name" value="Carboxypeptidase-like, regulatory domain"/>
    <property type="match status" value="1"/>
</dbReference>
<dbReference type="Gene3D" id="2.40.170.20">
    <property type="entry name" value="TonB-dependent receptor, beta-barrel domain"/>
    <property type="match status" value="1"/>
</dbReference>
<dbReference type="EMBL" id="BAAFSF010000004">
    <property type="protein sequence ID" value="GAB1252014.1"/>
    <property type="molecule type" value="Genomic_DNA"/>
</dbReference>
<dbReference type="InterPro" id="IPR008969">
    <property type="entry name" value="CarboxyPept-like_regulatory"/>
</dbReference>
<proteinExistence type="predicted"/>
<gene>
    <name evidence="4" type="ORF">Tsumi_11200</name>
</gene>
<name>A0ABQ0E2V0_9PORP</name>
<protein>
    <submittedName>
        <fullName evidence="4">TonB-dependent receptor</fullName>
    </submittedName>
</protein>
<evidence type="ECO:0000313" key="4">
    <source>
        <dbReference type="EMBL" id="GAB1252014.1"/>
    </source>
</evidence>
<keyword evidence="3" id="KW-0998">Cell outer membrane</keyword>
<comment type="subcellular location">
    <subcellularLocation>
        <location evidence="1">Cell outer membrane</location>
    </subcellularLocation>
</comment>
<dbReference type="RefSeq" id="WP_411915785.1">
    <property type="nucleotide sequence ID" value="NZ_BAAFSF010000004.1"/>
</dbReference>
<keyword evidence="4" id="KW-0675">Receptor</keyword>
<evidence type="ECO:0000256" key="2">
    <source>
        <dbReference type="ARBA" id="ARBA00023136"/>
    </source>
</evidence>
<dbReference type="SUPFAM" id="SSF56935">
    <property type="entry name" value="Porins"/>
    <property type="match status" value="1"/>
</dbReference>
<evidence type="ECO:0000256" key="1">
    <source>
        <dbReference type="ARBA" id="ARBA00004442"/>
    </source>
</evidence>
<dbReference type="Proteomes" id="UP001628220">
    <property type="component" value="Unassembled WGS sequence"/>
</dbReference>
<evidence type="ECO:0000256" key="3">
    <source>
        <dbReference type="ARBA" id="ARBA00023237"/>
    </source>
</evidence>
<comment type="caution">
    <text evidence="4">The sequence shown here is derived from an EMBL/GenBank/DDBJ whole genome shotgun (WGS) entry which is preliminary data.</text>
</comment>
<sequence length="933" mass="107153">MNLLPMPNMRLFCRNLIPFILILLLSTQIVVGQEKVNAGYVYASSNRAPLQGVVISLADDTYDVLAVSDTHGYYVMPKLEAGSYQVQYSCDGYVSQVVTVILPTLGDLLPEVVLHKNEKSAREADYLNELSAFVVEEVAGANEEGEGKISTFLTASRDPYNNKAGYQFSPSRFRIRGYDSPYQKQYLNGMQMNNMSNGYNAYFLWNGLNNVVVNQDGTDGLLPSSFTFGDLGGAVNIITQPSQFSPGSRFTYSLSNRSYTHRTMFTYSSGMLSSGWAFTLSLSKRWGDEGYVEGTFYDAYGYFLGIEKKLSPRHSLSFITLAAPTKRGVASGATQEVYELTGNNFYNPNIGLQNGKWRNARVRDNFEPIFQLLHTWNIADGYTLTSGVTYRFGYSAYSALNWHNAPDPRPDYYRNLPSYYSYMTSNPDPYTEQYYRDLWAEDPNVAHINWDRMYEVNRNNYQRIYNAKGEFIAEGRRSEYVVEDRHIDQKQWNASTVLNAVFSENLKLDVGANYRFNRTHNYNVLKDLLGGDFWYDVDKFSERDFPNDPDKSQLDLNNPDRVVREGDTYSHNYYGQMQNAQLWATLTASLRYFDFYLSLDGEWTNMFRDGKQRRGLFPENSYGKSDVLNFLSYGVKGGATWKINGRNFIQANGAFLSRAPYFNSLFISPRTRNSYVENPSNEKIVSGDISYIVRHPFIKGRITFYCTQFMDGMRNMSFYDDGYRAFSNYVLTHIDRRHMGVEVGAEVKITPALTATGVFSYGNYIYTNNPDYIQTVDNSNEVLEQESVYWSRFHVSGTPQIAANLSLQYQTPFYVWLGVDANYFGRNYLDANPMRRTDKAYDGLADEFVEQEQFKGGFTLDANVGWSYRIKSGTYLRLNLSVTNILNNTNLRTGGYEQLRIRYDKEGKMMRPFDPRYFYMYGTNYYLNVALVF</sequence>
<organism evidence="4 5">
    <name type="scientific">Porphyromonas miyakawae</name>
    <dbReference type="NCBI Taxonomy" id="3137470"/>
    <lineage>
        <taxon>Bacteria</taxon>
        <taxon>Pseudomonadati</taxon>
        <taxon>Bacteroidota</taxon>
        <taxon>Bacteroidia</taxon>
        <taxon>Bacteroidales</taxon>
        <taxon>Porphyromonadaceae</taxon>
        <taxon>Porphyromonas</taxon>
    </lineage>
</organism>
<dbReference type="SUPFAM" id="SSF49464">
    <property type="entry name" value="Carboxypeptidase regulatory domain-like"/>
    <property type="match status" value="1"/>
</dbReference>